<proteinExistence type="predicted"/>
<dbReference type="Gramene" id="BGIOSGA037200-TA">
    <property type="protein sequence ID" value="BGIOSGA037200-PA"/>
    <property type="gene ID" value="BGIOSGA037200"/>
</dbReference>
<sequence length="239" mass="26906">MAMVIESRKKKRKRVPRREGITYGPIDERDRKRFDYLNDKIWKNDIICVNMLWLKRAPYFRFCRLFRDRGLLVDTIYMSVEEQVAMFLHTIGHNVRNKVVGTNFDRSGETVSRYFHVVLRAIGDMRKELIRSPSTTTPSKILGNPRWDPYFKFRSTTPLGSAVAQTEGSPGGGERKKVLATTAEAPGQWLEGEAPMKAMCLGSAMPKPHDDIALAAAAKQNHTHDDAAVAAAAAVAETK</sequence>
<dbReference type="Pfam" id="PF26138">
    <property type="entry name" value="DUF8040"/>
    <property type="match status" value="1"/>
</dbReference>
<organism evidence="2 3">
    <name type="scientific">Oryza sativa subsp. indica</name>
    <name type="common">Rice</name>
    <dbReference type="NCBI Taxonomy" id="39946"/>
    <lineage>
        <taxon>Eukaryota</taxon>
        <taxon>Viridiplantae</taxon>
        <taxon>Streptophyta</taxon>
        <taxon>Embryophyta</taxon>
        <taxon>Tracheophyta</taxon>
        <taxon>Spermatophyta</taxon>
        <taxon>Magnoliopsida</taxon>
        <taxon>Liliopsida</taxon>
        <taxon>Poales</taxon>
        <taxon>Poaceae</taxon>
        <taxon>BOP clade</taxon>
        <taxon>Oryzoideae</taxon>
        <taxon>Oryzeae</taxon>
        <taxon>Oryzinae</taxon>
        <taxon>Oryza</taxon>
        <taxon>Oryza sativa</taxon>
    </lineage>
</organism>
<dbReference type="Proteomes" id="UP000007015">
    <property type="component" value="Chromosome 12"/>
</dbReference>
<dbReference type="PANTHER" id="PTHR22930">
    <property type="match status" value="1"/>
</dbReference>
<dbReference type="EMBL" id="CM000137">
    <property type="protein sequence ID" value="EEC69058.1"/>
    <property type="molecule type" value="Genomic_DNA"/>
</dbReference>
<dbReference type="PANTHER" id="PTHR22930:SF259">
    <property type="entry name" value="OS08G0106900 PROTEIN"/>
    <property type="match status" value="1"/>
</dbReference>
<accession>B8BNS0</accession>
<gene>
    <name evidence="2" type="ORF">OsI_37910</name>
</gene>
<reference evidence="2 3" key="1">
    <citation type="journal article" date="2005" name="PLoS Biol.">
        <title>The genomes of Oryza sativa: a history of duplications.</title>
        <authorList>
            <person name="Yu J."/>
            <person name="Wang J."/>
            <person name="Lin W."/>
            <person name="Li S."/>
            <person name="Li H."/>
            <person name="Zhou J."/>
            <person name="Ni P."/>
            <person name="Dong W."/>
            <person name="Hu S."/>
            <person name="Zeng C."/>
            <person name="Zhang J."/>
            <person name="Zhang Y."/>
            <person name="Li R."/>
            <person name="Xu Z."/>
            <person name="Li S."/>
            <person name="Li X."/>
            <person name="Zheng H."/>
            <person name="Cong L."/>
            <person name="Lin L."/>
            <person name="Yin J."/>
            <person name="Geng J."/>
            <person name="Li G."/>
            <person name="Shi J."/>
            <person name="Liu J."/>
            <person name="Lv H."/>
            <person name="Li J."/>
            <person name="Wang J."/>
            <person name="Deng Y."/>
            <person name="Ran L."/>
            <person name="Shi X."/>
            <person name="Wang X."/>
            <person name="Wu Q."/>
            <person name="Li C."/>
            <person name="Ren X."/>
            <person name="Wang J."/>
            <person name="Wang X."/>
            <person name="Li D."/>
            <person name="Liu D."/>
            <person name="Zhang X."/>
            <person name="Ji Z."/>
            <person name="Zhao W."/>
            <person name="Sun Y."/>
            <person name="Zhang Z."/>
            <person name="Bao J."/>
            <person name="Han Y."/>
            <person name="Dong L."/>
            <person name="Ji J."/>
            <person name="Chen P."/>
            <person name="Wu S."/>
            <person name="Liu J."/>
            <person name="Xiao Y."/>
            <person name="Bu D."/>
            <person name="Tan J."/>
            <person name="Yang L."/>
            <person name="Ye C."/>
            <person name="Zhang J."/>
            <person name="Xu J."/>
            <person name="Zhou Y."/>
            <person name="Yu Y."/>
            <person name="Zhang B."/>
            <person name="Zhuang S."/>
            <person name="Wei H."/>
            <person name="Liu B."/>
            <person name="Lei M."/>
            <person name="Yu H."/>
            <person name="Li Y."/>
            <person name="Xu H."/>
            <person name="Wei S."/>
            <person name="He X."/>
            <person name="Fang L."/>
            <person name="Zhang Z."/>
            <person name="Zhang Y."/>
            <person name="Huang X."/>
            <person name="Su Z."/>
            <person name="Tong W."/>
            <person name="Li J."/>
            <person name="Tong Z."/>
            <person name="Li S."/>
            <person name="Ye J."/>
            <person name="Wang L."/>
            <person name="Fang L."/>
            <person name="Lei T."/>
            <person name="Chen C."/>
            <person name="Chen H."/>
            <person name="Xu Z."/>
            <person name="Li H."/>
            <person name="Huang H."/>
            <person name="Zhang F."/>
            <person name="Xu H."/>
            <person name="Li N."/>
            <person name="Zhao C."/>
            <person name="Li S."/>
            <person name="Dong L."/>
            <person name="Huang Y."/>
            <person name="Li L."/>
            <person name="Xi Y."/>
            <person name="Qi Q."/>
            <person name="Li W."/>
            <person name="Zhang B."/>
            <person name="Hu W."/>
            <person name="Zhang Y."/>
            <person name="Tian X."/>
            <person name="Jiao Y."/>
            <person name="Liang X."/>
            <person name="Jin J."/>
            <person name="Gao L."/>
            <person name="Zheng W."/>
            <person name="Hao B."/>
            <person name="Liu S."/>
            <person name="Wang W."/>
            <person name="Yuan L."/>
            <person name="Cao M."/>
            <person name="McDermott J."/>
            <person name="Samudrala R."/>
            <person name="Wang J."/>
            <person name="Wong G.K."/>
            <person name="Yang H."/>
        </authorList>
    </citation>
    <scope>NUCLEOTIDE SEQUENCE [LARGE SCALE GENOMIC DNA]</scope>
    <source>
        <strain evidence="3">cv. 93-11</strain>
    </source>
</reference>
<name>B8BNS0_ORYSI</name>
<keyword evidence="3" id="KW-1185">Reference proteome</keyword>
<evidence type="ECO:0000313" key="2">
    <source>
        <dbReference type="EMBL" id="EEC69058.1"/>
    </source>
</evidence>
<dbReference type="AlphaFoldDB" id="B8BNS0"/>
<evidence type="ECO:0000313" key="3">
    <source>
        <dbReference type="Proteomes" id="UP000007015"/>
    </source>
</evidence>
<dbReference type="InterPro" id="IPR058353">
    <property type="entry name" value="DUF8040"/>
</dbReference>
<evidence type="ECO:0000259" key="1">
    <source>
        <dbReference type="Pfam" id="PF26138"/>
    </source>
</evidence>
<feature type="domain" description="DUF8040" evidence="1">
    <location>
        <begin position="36"/>
        <end position="122"/>
    </location>
</feature>
<dbReference type="HOGENOM" id="CLU_1162748_0_0_1"/>
<dbReference type="STRING" id="39946.B8BNS0"/>
<dbReference type="OMA" id="WKNDIIC"/>
<dbReference type="InterPro" id="IPR045249">
    <property type="entry name" value="HARBI1-like"/>
</dbReference>
<protein>
    <recommendedName>
        <fullName evidence="1">DUF8040 domain-containing protein</fullName>
    </recommendedName>
</protein>